<accession>A0A4C1WFI8</accession>
<reference evidence="2 3" key="1">
    <citation type="journal article" date="2019" name="Commun. Biol.">
        <title>The bagworm genome reveals a unique fibroin gene that provides high tensile strength.</title>
        <authorList>
            <person name="Kono N."/>
            <person name="Nakamura H."/>
            <person name="Ohtoshi R."/>
            <person name="Tomita M."/>
            <person name="Numata K."/>
            <person name="Arakawa K."/>
        </authorList>
    </citation>
    <scope>NUCLEOTIDE SEQUENCE [LARGE SCALE GENOMIC DNA]</scope>
</reference>
<dbReference type="Proteomes" id="UP000299102">
    <property type="component" value="Unassembled WGS sequence"/>
</dbReference>
<protein>
    <submittedName>
        <fullName evidence="2">Uncharacterized protein</fullName>
    </submittedName>
</protein>
<proteinExistence type="predicted"/>
<keyword evidence="3" id="KW-1185">Reference proteome</keyword>
<evidence type="ECO:0000313" key="3">
    <source>
        <dbReference type="Proteomes" id="UP000299102"/>
    </source>
</evidence>
<comment type="caution">
    <text evidence="2">The sequence shown here is derived from an EMBL/GenBank/DDBJ whole genome shotgun (WGS) entry which is preliminary data.</text>
</comment>
<evidence type="ECO:0000313" key="2">
    <source>
        <dbReference type="EMBL" id="GBP49159.1"/>
    </source>
</evidence>
<organism evidence="2 3">
    <name type="scientific">Eumeta variegata</name>
    <name type="common">Bagworm moth</name>
    <name type="synonym">Eumeta japonica</name>
    <dbReference type="NCBI Taxonomy" id="151549"/>
    <lineage>
        <taxon>Eukaryota</taxon>
        <taxon>Metazoa</taxon>
        <taxon>Ecdysozoa</taxon>
        <taxon>Arthropoda</taxon>
        <taxon>Hexapoda</taxon>
        <taxon>Insecta</taxon>
        <taxon>Pterygota</taxon>
        <taxon>Neoptera</taxon>
        <taxon>Endopterygota</taxon>
        <taxon>Lepidoptera</taxon>
        <taxon>Glossata</taxon>
        <taxon>Ditrysia</taxon>
        <taxon>Tineoidea</taxon>
        <taxon>Psychidae</taxon>
        <taxon>Oiketicinae</taxon>
        <taxon>Eumeta</taxon>
    </lineage>
</organism>
<evidence type="ECO:0000256" key="1">
    <source>
        <dbReference type="SAM" id="MobiDB-lite"/>
    </source>
</evidence>
<name>A0A4C1WFI8_EUMVA</name>
<gene>
    <name evidence="2" type="ORF">EVAR_80827_1</name>
</gene>
<feature type="region of interest" description="Disordered" evidence="1">
    <location>
        <begin position="49"/>
        <end position="111"/>
    </location>
</feature>
<feature type="compositionally biased region" description="Polar residues" evidence="1">
    <location>
        <begin position="102"/>
        <end position="111"/>
    </location>
</feature>
<dbReference type="EMBL" id="BGZK01000538">
    <property type="protein sequence ID" value="GBP49159.1"/>
    <property type="molecule type" value="Genomic_DNA"/>
</dbReference>
<feature type="compositionally biased region" description="Pro residues" evidence="1">
    <location>
        <begin position="86"/>
        <end position="95"/>
    </location>
</feature>
<dbReference type="AlphaFoldDB" id="A0A4C1WFI8"/>
<sequence>MSTDRRKAVVVLLLIKRSIGVPRGEKLPPPPGNCMFYNILRPVYMNLLGQKRGTPMKRRSNEKVSPLKGRPRDKNLMSRSGRAPIDPRPPPPPAAPRILANDHSNQNAVKL</sequence>